<reference evidence="1" key="1">
    <citation type="journal article" date="2020" name="Nature">
        <title>Giant virus diversity and host interactions through global metagenomics.</title>
        <authorList>
            <person name="Schulz F."/>
            <person name="Roux S."/>
            <person name="Paez-Espino D."/>
            <person name="Jungbluth S."/>
            <person name="Walsh D.A."/>
            <person name="Denef V.J."/>
            <person name="McMahon K.D."/>
            <person name="Konstantinidis K.T."/>
            <person name="Eloe-Fadrosh E.A."/>
            <person name="Kyrpides N.C."/>
            <person name="Woyke T."/>
        </authorList>
    </citation>
    <scope>NUCLEOTIDE SEQUENCE</scope>
    <source>
        <strain evidence="1">GVMAG-M-3300024261-37</strain>
    </source>
</reference>
<dbReference type="AlphaFoldDB" id="A0A6C0IRD1"/>
<protein>
    <submittedName>
        <fullName evidence="1">Uncharacterized protein</fullName>
    </submittedName>
</protein>
<name>A0A6C0IRD1_9ZZZZ</name>
<proteinExistence type="predicted"/>
<sequence>MATTLIDTRKPIMAQITHSWNQFRTDKDSDAFLWSNDDFEVPFAKDFAEKDAPWSSKQTVLERNAVHANKLIRLYIALNIETAERMHIWQFFEISAGVVGKIKEKIKLLKRVTRVLKKQQEYGMDLSNATDLYLWRKEVSLYTTEVQLKEYSEKMKEKKARRDCARFVKNIRLKEAEEKKQRSLKDVKKFSRKTIAMLKKAHEEGYSIQDVISELEK</sequence>
<evidence type="ECO:0000313" key="1">
    <source>
        <dbReference type="EMBL" id="QHT95130.1"/>
    </source>
</evidence>
<dbReference type="EMBL" id="MN740234">
    <property type="protein sequence ID" value="QHT95130.1"/>
    <property type="molecule type" value="Genomic_DNA"/>
</dbReference>
<organism evidence="1">
    <name type="scientific">viral metagenome</name>
    <dbReference type="NCBI Taxonomy" id="1070528"/>
    <lineage>
        <taxon>unclassified sequences</taxon>
        <taxon>metagenomes</taxon>
        <taxon>organismal metagenomes</taxon>
    </lineage>
</organism>
<accession>A0A6C0IRD1</accession>